<reference evidence="4 5" key="1">
    <citation type="journal article" date="2011" name="J. Bacteriol.">
        <title>Draft genome sequence of the thermoalkaliphilic Caldalkalibacillus thermarum strain TA2.A1.</title>
        <authorList>
            <person name="Kalamorz F."/>
            <person name="Keis S."/>
            <person name="McMillan D.G."/>
            <person name="Olsson K."/>
            <person name="Stanton J.A."/>
            <person name="Stockwell P."/>
            <person name="Black M.A."/>
            <person name="Klingeman D.M."/>
            <person name="Land M.L."/>
            <person name="Han C.S."/>
            <person name="Martin S.L."/>
            <person name="Becher S.A."/>
            <person name="Peddie C.J."/>
            <person name="Morgan H.W."/>
            <person name="Matthies D."/>
            <person name="Preiss L."/>
            <person name="Meier T."/>
            <person name="Brown S.D."/>
            <person name="Cook G.M."/>
        </authorList>
    </citation>
    <scope>NUCLEOTIDE SEQUENCE [LARGE SCALE GENOMIC DNA]</scope>
    <source>
        <strain evidence="4 5">TA2.A1</strain>
    </source>
</reference>
<dbReference type="eggNOG" id="COG2099">
    <property type="taxonomic scope" value="Bacteria"/>
</dbReference>
<evidence type="ECO:0000256" key="3">
    <source>
        <dbReference type="ARBA" id="ARBA00023002"/>
    </source>
</evidence>
<comment type="pathway">
    <text evidence="1">Cofactor biosynthesis; adenosylcobalamin biosynthesis.</text>
</comment>
<dbReference type="NCBIfam" id="TIGR00715">
    <property type="entry name" value="precor6x_red"/>
    <property type="match status" value="1"/>
</dbReference>
<accession>F5LB03</accession>
<dbReference type="Pfam" id="PF02571">
    <property type="entry name" value="CbiJ"/>
    <property type="match status" value="1"/>
</dbReference>
<dbReference type="GO" id="GO:0016994">
    <property type="term" value="F:precorrin-6A reductase activity"/>
    <property type="evidence" value="ECO:0007669"/>
    <property type="project" value="InterPro"/>
</dbReference>
<organism evidence="4 5">
    <name type="scientific">Caldalkalibacillus thermarum (strain TA2.A1)</name>
    <dbReference type="NCBI Taxonomy" id="986075"/>
    <lineage>
        <taxon>Bacteria</taxon>
        <taxon>Bacillati</taxon>
        <taxon>Bacillota</taxon>
        <taxon>Bacilli</taxon>
        <taxon>Bacillales</taxon>
        <taxon>Bacillaceae</taxon>
        <taxon>Caldalkalibacillus</taxon>
    </lineage>
</organism>
<dbReference type="Gene3D" id="3.40.50.720">
    <property type="entry name" value="NAD(P)-binding Rossmann-like Domain"/>
    <property type="match status" value="1"/>
</dbReference>
<dbReference type="AlphaFoldDB" id="F5LB03"/>
<dbReference type="InterPro" id="IPR003723">
    <property type="entry name" value="Precorrin-6x_reduct"/>
</dbReference>
<comment type="caution">
    <text evidence="4">The sequence shown here is derived from an EMBL/GenBank/DDBJ whole genome shotgun (WGS) entry which is preliminary data.</text>
</comment>
<sequence length="266" mass="29787">MGRERWRLIFMLAGTSDARELALAIKTAGYRVLTSVVTDNAAKRLSEAGLEVHVGRLTAEEMVKVIKGHGCRVVVDGSHPYADQASQNAVQAARKANIPYIRYEREQQRFEHPHIIWVDDYEQAAEVAAQKKGVIMLTTGSKTVDIFARRLLGIPEVTLVVRLLPRKENMEKCEQLGIEQRHIVAMQGPFSKALNLALYDHYDVNVMVTKESGKAGAVDEKVEAALEKGIEVIMIKRPKVDYGVCYHTYGEVLQHLKQLDVQPAEV</sequence>
<dbReference type="PANTHER" id="PTHR36925">
    <property type="entry name" value="COBALT-PRECORRIN-6A REDUCTASE"/>
    <property type="match status" value="1"/>
</dbReference>
<keyword evidence="2" id="KW-0169">Cobalamin biosynthesis</keyword>
<evidence type="ECO:0000313" key="5">
    <source>
        <dbReference type="Proteomes" id="UP000010716"/>
    </source>
</evidence>
<keyword evidence="3" id="KW-0560">Oxidoreductase</keyword>
<dbReference type="UniPathway" id="UPA00148"/>
<dbReference type="PANTHER" id="PTHR36925:SF1">
    <property type="entry name" value="COBALT-PRECORRIN-6A REDUCTASE"/>
    <property type="match status" value="1"/>
</dbReference>
<proteinExistence type="predicted"/>
<protein>
    <submittedName>
        <fullName evidence="4">Precorrin-6x reductase</fullName>
    </submittedName>
</protein>
<name>F5LB03_CALTT</name>
<evidence type="ECO:0000256" key="1">
    <source>
        <dbReference type="ARBA" id="ARBA00004953"/>
    </source>
</evidence>
<dbReference type="GO" id="GO:0009236">
    <property type="term" value="P:cobalamin biosynthetic process"/>
    <property type="evidence" value="ECO:0007669"/>
    <property type="project" value="UniProtKB-UniPathway"/>
</dbReference>
<dbReference type="PROSITE" id="PS51014">
    <property type="entry name" value="COBK_CBIJ"/>
    <property type="match status" value="1"/>
</dbReference>
<dbReference type="EMBL" id="AFCE01000165">
    <property type="protein sequence ID" value="EGL81542.1"/>
    <property type="molecule type" value="Genomic_DNA"/>
</dbReference>
<gene>
    <name evidence="4" type="ORF">CathTA2_3088</name>
</gene>
<dbReference type="Proteomes" id="UP000010716">
    <property type="component" value="Unassembled WGS sequence"/>
</dbReference>
<evidence type="ECO:0000256" key="2">
    <source>
        <dbReference type="ARBA" id="ARBA00022573"/>
    </source>
</evidence>
<evidence type="ECO:0000313" key="4">
    <source>
        <dbReference type="EMBL" id="EGL81542.1"/>
    </source>
</evidence>